<protein>
    <submittedName>
        <fullName evidence="2">Uncharacterized protein</fullName>
    </submittedName>
</protein>
<organism evidence="2 3">
    <name type="scientific">Vitis vinifera</name>
    <name type="common">Grape</name>
    <dbReference type="NCBI Taxonomy" id="29760"/>
    <lineage>
        <taxon>Eukaryota</taxon>
        <taxon>Viridiplantae</taxon>
        <taxon>Streptophyta</taxon>
        <taxon>Embryophyta</taxon>
        <taxon>Tracheophyta</taxon>
        <taxon>Spermatophyta</taxon>
        <taxon>Magnoliopsida</taxon>
        <taxon>eudicotyledons</taxon>
        <taxon>Gunneridae</taxon>
        <taxon>Pentapetalae</taxon>
        <taxon>rosids</taxon>
        <taxon>Vitales</taxon>
        <taxon>Vitaceae</taxon>
        <taxon>Viteae</taxon>
        <taxon>Vitis</taxon>
    </lineage>
</organism>
<comment type="caution">
    <text evidence="2">The sequence shown here is derived from an EMBL/GenBank/DDBJ whole genome shotgun (WGS) entry which is preliminary data.</text>
</comment>
<accession>A0A438IF83</accession>
<dbReference type="AlphaFoldDB" id="A0A438IF83"/>
<gene>
    <name evidence="2" type="ORF">CK203_028787</name>
</gene>
<name>A0A438IF83_VITVI</name>
<reference evidence="2 3" key="1">
    <citation type="journal article" date="2018" name="PLoS Genet.">
        <title>Population sequencing reveals clonal diversity and ancestral inbreeding in the grapevine cultivar Chardonnay.</title>
        <authorList>
            <person name="Roach M.J."/>
            <person name="Johnson D.L."/>
            <person name="Bohlmann J."/>
            <person name="van Vuuren H.J."/>
            <person name="Jones S.J."/>
            <person name="Pretorius I.S."/>
            <person name="Schmidt S.A."/>
            <person name="Borneman A.R."/>
        </authorList>
    </citation>
    <scope>NUCLEOTIDE SEQUENCE [LARGE SCALE GENOMIC DNA]</scope>
    <source>
        <strain evidence="3">cv. Chardonnay</strain>
        <tissue evidence="2">Leaf</tissue>
    </source>
</reference>
<proteinExistence type="predicted"/>
<sequence length="215" mass="23066">MDPGCMGRVAAGGDGWPCLLMGEQQGKFMFGLSLKKTSTKTAIGDAQNSNSTSSLTPKLQNPSMESPGCSSGSIRLSYGAPASPMHLAFYVTASPSTLPSSSPSLEANLHSSPATGTRWQRHCRQRTWRTLPQTARFDRGSSSCAYKGRSCWLHSRTRTPGRSCWLHFQTPTPKHDNEHGICGGNRGGAEDWQLGPTSRTSGDASLTSISSFIII</sequence>
<dbReference type="EMBL" id="QGNW01000114">
    <property type="protein sequence ID" value="RVW95398.1"/>
    <property type="molecule type" value="Genomic_DNA"/>
</dbReference>
<evidence type="ECO:0000313" key="2">
    <source>
        <dbReference type="EMBL" id="RVW95398.1"/>
    </source>
</evidence>
<evidence type="ECO:0000313" key="3">
    <source>
        <dbReference type="Proteomes" id="UP000288805"/>
    </source>
</evidence>
<dbReference type="Proteomes" id="UP000288805">
    <property type="component" value="Unassembled WGS sequence"/>
</dbReference>
<evidence type="ECO:0000256" key="1">
    <source>
        <dbReference type="SAM" id="MobiDB-lite"/>
    </source>
</evidence>
<feature type="region of interest" description="Disordered" evidence="1">
    <location>
        <begin position="42"/>
        <end position="66"/>
    </location>
</feature>